<sequence length="185" mass="21263">MASSNVITLKQSPLPRRVVRRPLQFTSPAKEQQYRADMDHVQRYICAHVGGMDEASSQLLGVHDTHSCSYYEEIQDFLDRKHELEQKQQRQQLQTVNAQSSERVLIRGLDEFLNELDPSLFVESESTGPPRLAVANLPVHSSYIRRKQEEAMLTRLWSKYSAVETERCTVAPISWGGPIKRQRVV</sequence>
<accession>A0AAV1UWX1</accession>
<evidence type="ECO:0000313" key="2">
    <source>
        <dbReference type="Proteomes" id="UP001162060"/>
    </source>
</evidence>
<evidence type="ECO:0000313" key="1">
    <source>
        <dbReference type="EMBL" id="CAK7938012.1"/>
    </source>
</evidence>
<dbReference type="AlphaFoldDB" id="A0AAV1UWX1"/>
<reference evidence="1" key="1">
    <citation type="submission" date="2024-01" db="EMBL/GenBank/DDBJ databases">
        <authorList>
            <person name="Webb A."/>
        </authorList>
    </citation>
    <scope>NUCLEOTIDE SEQUENCE</scope>
    <source>
        <strain evidence="1">Pm1</strain>
    </source>
</reference>
<dbReference type="EMBL" id="CAKLBY020000228">
    <property type="protein sequence ID" value="CAK7938012.1"/>
    <property type="molecule type" value="Genomic_DNA"/>
</dbReference>
<proteinExistence type="predicted"/>
<dbReference type="Proteomes" id="UP001162060">
    <property type="component" value="Unassembled WGS sequence"/>
</dbReference>
<comment type="caution">
    <text evidence="1">The sequence shown here is derived from an EMBL/GenBank/DDBJ whole genome shotgun (WGS) entry which is preliminary data.</text>
</comment>
<gene>
    <name evidence="1" type="ORF">PM001_LOCUS23162</name>
</gene>
<organism evidence="1 2">
    <name type="scientific">Peronospora matthiolae</name>
    <dbReference type="NCBI Taxonomy" id="2874970"/>
    <lineage>
        <taxon>Eukaryota</taxon>
        <taxon>Sar</taxon>
        <taxon>Stramenopiles</taxon>
        <taxon>Oomycota</taxon>
        <taxon>Peronosporomycetes</taxon>
        <taxon>Peronosporales</taxon>
        <taxon>Peronosporaceae</taxon>
        <taxon>Peronospora</taxon>
    </lineage>
</organism>
<name>A0AAV1UWX1_9STRA</name>
<protein>
    <submittedName>
        <fullName evidence="1">Uncharacterized protein</fullName>
    </submittedName>
</protein>